<feature type="chain" id="PRO_5045865796" description="Tle cognate immunity protein 4 C-terminal domain-containing protein" evidence="1">
    <location>
        <begin position="22"/>
        <end position="374"/>
    </location>
</feature>
<comment type="caution">
    <text evidence="3">The sequence shown here is derived from an EMBL/GenBank/DDBJ whole genome shotgun (WGS) entry which is preliminary data.</text>
</comment>
<reference evidence="4" key="1">
    <citation type="journal article" date="2019" name="Int. J. Syst. Evol. Microbiol.">
        <title>The Global Catalogue of Microorganisms (GCM) 10K type strain sequencing project: providing services to taxonomists for standard genome sequencing and annotation.</title>
        <authorList>
            <consortium name="The Broad Institute Genomics Platform"/>
            <consortium name="The Broad Institute Genome Sequencing Center for Infectious Disease"/>
            <person name="Wu L."/>
            <person name="Ma J."/>
        </authorList>
    </citation>
    <scope>NUCLEOTIDE SEQUENCE [LARGE SCALE GENOMIC DNA]</scope>
    <source>
        <strain evidence="4">JCM 11590</strain>
    </source>
</reference>
<evidence type="ECO:0000313" key="3">
    <source>
        <dbReference type="EMBL" id="GGI90310.1"/>
    </source>
</evidence>
<keyword evidence="4" id="KW-1185">Reference proteome</keyword>
<organism evidence="3 4">
    <name type="scientific">Halopseudomonas pertucinogena</name>
    <dbReference type="NCBI Taxonomy" id="86175"/>
    <lineage>
        <taxon>Bacteria</taxon>
        <taxon>Pseudomonadati</taxon>
        <taxon>Pseudomonadota</taxon>
        <taxon>Gammaproteobacteria</taxon>
        <taxon>Pseudomonadales</taxon>
        <taxon>Pseudomonadaceae</taxon>
        <taxon>Halopseudomonas</taxon>
    </lineage>
</organism>
<proteinExistence type="predicted"/>
<evidence type="ECO:0000256" key="1">
    <source>
        <dbReference type="SAM" id="SignalP"/>
    </source>
</evidence>
<dbReference type="Proteomes" id="UP000633263">
    <property type="component" value="Unassembled WGS sequence"/>
</dbReference>
<dbReference type="RefSeq" id="WP_229710272.1">
    <property type="nucleotide sequence ID" value="NZ_BMNN01000001.1"/>
</dbReference>
<evidence type="ECO:0000313" key="4">
    <source>
        <dbReference type="Proteomes" id="UP000633263"/>
    </source>
</evidence>
<feature type="domain" description="Tle cognate immunity protein 4 C-terminal" evidence="2">
    <location>
        <begin position="213"/>
        <end position="258"/>
    </location>
</feature>
<dbReference type="InterPro" id="IPR041290">
    <property type="entry name" value="Tli4_C"/>
</dbReference>
<gene>
    <name evidence="3" type="ORF">GCM10009083_03350</name>
</gene>
<feature type="signal peptide" evidence="1">
    <location>
        <begin position="1"/>
        <end position="21"/>
    </location>
</feature>
<sequence>MKYLILMTTAALGLVCSPVLANELRKECLGRHVFEVPEDIEWAVFHPEYINRVSEGGGHGFGRKVGAKGDSTVYGPYGSTIKVSAIVERSQFEAAAEYQIGTGRLYQKQLLKDLESHKRLLEQFESGDYPNSIVEDRLRRINEIKKKIPLAIPTVHELDIPDAYFIGDHEYPTHAYLYRNSRVYFFTTQRAGNEGARAFIDLMSRFQPRELYEVPEENGICIPYGFISDDGRTPYSIKNSLRFTSTPNVVFTLLTASASDPWHTTSTAGLYDTDFRPGYDSSKWTWREYVQPSYLGRHKVNLLGWTLEPKPDSGEQERAWFGYATRGGMLNPRLAVHMLTFDKGVDDLTEHTPPMDTVLPQWEALARTLRWRGE</sequence>
<keyword evidence="1" id="KW-0732">Signal</keyword>
<protein>
    <recommendedName>
        <fullName evidence="2">Tle cognate immunity protein 4 C-terminal domain-containing protein</fullName>
    </recommendedName>
</protein>
<evidence type="ECO:0000259" key="2">
    <source>
        <dbReference type="Pfam" id="PF18426"/>
    </source>
</evidence>
<name>A0ABQ2CHW0_9GAMM</name>
<dbReference type="Pfam" id="PF18426">
    <property type="entry name" value="Tli4_C"/>
    <property type="match status" value="1"/>
</dbReference>
<accession>A0ABQ2CHW0</accession>
<dbReference type="EMBL" id="BMNN01000001">
    <property type="protein sequence ID" value="GGI90310.1"/>
    <property type="molecule type" value="Genomic_DNA"/>
</dbReference>